<keyword evidence="1" id="KW-1133">Transmembrane helix</keyword>
<accession>A0A3P7JWB2</accession>
<dbReference type="OrthoDB" id="5875218at2759"/>
<name>A0A3P7JWB2_STRVU</name>
<evidence type="ECO:0000313" key="3">
    <source>
        <dbReference type="Proteomes" id="UP000270094"/>
    </source>
</evidence>
<evidence type="ECO:0000256" key="1">
    <source>
        <dbReference type="SAM" id="Phobius"/>
    </source>
</evidence>
<sequence>MEYQVDSRTLIVAVRKLKLLPYGYTSTLIFYLIGEFYHTTSTRMLENLFWYCIFTGFLSQSKGICDSALFIYLS</sequence>
<feature type="transmembrane region" description="Helical" evidence="1">
    <location>
        <begin position="20"/>
        <end position="37"/>
    </location>
</feature>
<gene>
    <name evidence="2" type="ORF">SVUK_LOCUS20371</name>
</gene>
<reference evidence="2 3" key="1">
    <citation type="submission" date="2018-11" db="EMBL/GenBank/DDBJ databases">
        <authorList>
            <consortium name="Pathogen Informatics"/>
        </authorList>
    </citation>
    <scope>NUCLEOTIDE SEQUENCE [LARGE SCALE GENOMIC DNA]</scope>
</reference>
<organism evidence="2 3">
    <name type="scientific">Strongylus vulgaris</name>
    <name type="common">Blood worm</name>
    <dbReference type="NCBI Taxonomy" id="40348"/>
    <lineage>
        <taxon>Eukaryota</taxon>
        <taxon>Metazoa</taxon>
        <taxon>Ecdysozoa</taxon>
        <taxon>Nematoda</taxon>
        <taxon>Chromadorea</taxon>
        <taxon>Rhabditida</taxon>
        <taxon>Rhabditina</taxon>
        <taxon>Rhabditomorpha</taxon>
        <taxon>Strongyloidea</taxon>
        <taxon>Strongylidae</taxon>
        <taxon>Strongylus</taxon>
    </lineage>
</organism>
<keyword evidence="1" id="KW-0472">Membrane</keyword>
<keyword evidence="1" id="KW-0812">Transmembrane</keyword>
<dbReference type="Proteomes" id="UP000270094">
    <property type="component" value="Unassembled WGS sequence"/>
</dbReference>
<dbReference type="EMBL" id="UYYB01139643">
    <property type="protein sequence ID" value="VDM85373.1"/>
    <property type="molecule type" value="Genomic_DNA"/>
</dbReference>
<keyword evidence="3" id="KW-1185">Reference proteome</keyword>
<evidence type="ECO:0000313" key="2">
    <source>
        <dbReference type="EMBL" id="VDM85373.1"/>
    </source>
</evidence>
<protein>
    <submittedName>
        <fullName evidence="2">Uncharacterized protein</fullName>
    </submittedName>
</protein>
<dbReference type="AlphaFoldDB" id="A0A3P7JWB2"/>
<proteinExistence type="predicted"/>